<evidence type="ECO:0000256" key="1">
    <source>
        <dbReference type="SAM" id="Coils"/>
    </source>
</evidence>
<keyword evidence="3" id="KW-1185">Reference proteome</keyword>
<dbReference type="EMBL" id="UPTC01004842">
    <property type="protein sequence ID" value="VBB35102.1"/>
    <property type="molecule type" value="Genomic_DNA"/>
</dbReference>
<dbReference type="AlphaFoldDB" id="A0A498STB9"/>
<proteinExistence type="predicted"/>
<feature type="non-terminal residue" evidence="2">
    <location>
        <position position="84"/>
    </location>
</feature>
<keyword evidence="1" id="KW-0175">Coiled coil</keyword>
<organism evidence="2 3">
    <name type="scientific">Acanthocheilonema viteae</name>
    <name type="common">Filarial nematode worm</name>
    <name type="synonym">Dipetalonema viteae</name>
    <dbReference type="NCBI Taxonomy" id="6277"/>
    <lineage>
        <taxon>Eukaryota</taxon>
        <taxon>Metazoa</taxon>
        <taxon>Ecdysozoa</taxon>
        <taxon>Nematoda</taxon>
        <taxon>Chromadorea</taxon>
        <taxon>Rhabditida</taxon>
        <taxon>Spirurina</taxon>
        <taxon>Spiruromorpha</taxon>
        <taxon>Filarioidea</taxon>
        <taxon>Onchocercidae</taxon>
        <taxon>Acanthocheilonema</taxon>
    </lineage>
</organism>
<accession>A0A498STB9</accession>
<dbReference type="Proteomes" id="UP000276991">
    <property type="component" value="Unassembled WGS sequence"/>
</dbReference>
<evidence type="ECO:0000313" key="3">
    <source>
        <dbReference type="Proteomes" id="UP000276991"/>
    </source>
</evidence>
<reference evidence="2 3" key="1">
    <citation type="submission" date="2018-08" db="EMBL/GenBank/DDBJ databases">
        <authorList>
            <person name="Laetsch R D."/>
            <person name="Stevens L."/>
            <person name="Kumar S."/>
            <person name="Blaxter L. M."/>
        </authorList>
    </citation>
    <scope>NUCLEOTIDE SEQUENCE [LARGE SCALE GENOMIC DNA]</scope>
</reference>
<sequence>MAGDKKVMLNLINEGKEVMITLTMYKNESELVLQRLAQAIERTLRQLEAMGDNLEQASIECIIESKLPAWILDKVYQQKEEKGP</sequence>
<gene>
    <name evidence="2" type="ORF">NAV_LOCUS9893</name>
</gene>
<evidence type="ECO:0000313" key="2">
    <source>
        <dbReference type="EMBL" id="VBB35102.1"/>
    </source>
</evidence>
<dbReference type="OrthoDB" id="5873802at2759"/>
<name>A0A498STB9_ACAVI</name>
<protein>
    <submittedName>
        <fullName evidence="2">Uncharacterized protein</fullName>
    </submittedName>
</protein>
<feature type="coiled-coil region" evidence="1">
    <location>
        <begin position="33"/>
        <end position="60"/>
    </location>
</feature>